<reference evidence="1" key="1">
    <citation type="journal article" date="2015" name="Proc. Natl. Acad. Sci. U.S.A.">
        <title>Networks of energetic and metabolic interactions define dynamics in microbial communities.</title>
        <authorList>
            <person name="Embree M."/>
            <person name="Liu J.K."/>
            <person name="Al-Bassam M.M."/>
            <person name="Zengler K."/>
        </authorList>
    </citation>
    <scope>NUCLEOTIDE SEQUENCE</scope>
</reference>
<protein>
    <submittedName>
        <fullName evidence="1">Uncharacterized protein</fullName>
    </submittedName>
</protein>
<proteinExistence type="predicted"/>
<evidence type="ECO:0000313" key="1">
    <source>
        <dbReference type="EMBL" id="KUG03700.1"/>
    </source>
</evidence>
<dbReference type="EMBL" id="LNQE01001871">
    <property type="protein sequence ID" value="KUG03700.1"/>
    <property type="molecule type" value="Genomic_DNA"/>
</dbReference>
<dbReference type="AlphaFoldDB" id="A0A0W8E4X9"/>
<gene>
    <name evidence="1" type="ORF">ASZ90_018890</name>
</gene>
<accession>A0A0W8E4X9</accession>
<comment type="caution">
    <text evidence="1">The sequence shown here is derived from an EMBL/GenBank/DDBJ whole genome shotgun (WGS) entry which is preliminary data.</text>
</comment>
<organism evidence="1">
    <name type="scientific">hydrocarbon metagenome</name>
    <dbReference type="NCBI Taxonomy" id="938273"/>
    <lineage>
        <taxon>unclassified sequences</taxon>
        <taxon>metagenomes</taxon>
        <taxon>ecological metagenomes</taxon>
    </lineage>
</organism>
<sequence length="39" mass="4481">MNTFYHFLAKSINLFYSSLNTEKAAPGYSVGPRNRRCII</sequence>
<name>A0A0W8E4X9_9ZZZZ</name>